<sequence length="314" mass="35592">MNRLTIKTKQPYTPPNKAKPFLCNLCNTPFPERDAVRRHYFNNYRRYPSAGCWQAHGKPTETYWWDHPSCANEGGRAFYPDWYVYAPQSGGGKLLVWPERDAGEGWPTEEAELLRRNGDYMRRPDANPWFVTGVPYTEKQRSVNEELGRFKRDGAARRFAVQVREEEACPGEDPEVQLRFLLDIVTPESYAGLVEVSKTLDGRESGGMDDVFLTVALHTSDQDLAAHLGFELEDAEDWLDQAIANFAAVHFLASDGRPQISEPDGTEDLVERFRQRHVDGAGGEWKQRACCKNGKLKRLIEAKASSHNATVRGA</sequence>
<dbReference type="AlphaFoldDB" id="A0A4U0W2L5"/>
<dbReference type="OrthoDB" id="3813609at2759"/>
<proteinExistence type="predicted"/>
<comment type="caution">
    <text evidence="1">The sequence shown here is derived from an EMBL/GenBank/DDBJ whole genome shotgun (WGS) entry which is preliminary data.</text>
</comment>
<evidence type="ECO:0000313" key="1">
    <source>
        <dbReference type="EMBL" id="TKA55676.1"/>
    </source>
</evidence>
<evidence type="ECO:0000313" key="2">
    <source>
        <dbReference type="Proteomes" id="UP000309340"/>
    </source>
</evidence>
<dbReference type="EMBL" id="NAJQ01001623">
    <property type="protein sequence ID" value="TKA55676.1"/>
    <property type="molecule type" value="Genomic_DNA"/>
</dbReference>
<reference evidence="1 2" key="1">
    <citation type="submission" date="2017-03" db="EMBL/GenBank/DDBJ databases">
        <title>Genomes of endolithic fungi from Antarctica.</title>
        <authorList>
            <person name="Coleine C."/>
            <person name="Masonjones S."/>
            <person name="Stajich J.E."/>
        </authorList>
    </citation>
    <scope>NUCLEOTIDE SEQUENCE [LARGE SCALE GENOMIC DNA]</scope>
    <source>
        <strain evidence="1 2">CCFEE 5184</strain>
    </source>
</reference>
<dbReference type="Proteomes" id="UP000309340">
    <property type="component" value="Unassembled WGS sequence"/>
</dbReference>
<accession>A0A4U0W2L5</accession>
<keyword evidence="2" id="KW-1185">Reference proteome</keyword>
<gene>
    <name evidence="1" type="ORF">B0A55_13058</name>
</gene>
<organism evidence="1 2">
    <name type="scientific">Friedmanniomyces simplex</name>
    <dbReference type="NCBI Taxonomy" id="329884"/>
    <lineage>
        <taxon>Eukaryota</taxon>
        <taxon>Fungi</taxon>
        <taxon>Dikarya</taxon>
        <taxon>Ascomycota</taxon>
        <taxon>Pezizomycotina</taxon>
        <taxon>Dothideomycetes</taxon>
        <taxon>Dothideomycetidae</taxon>
        <taxon>Mycosphaerellales</taxon>
        <taxon>Teratosphaeriaceae</taxon>
        <taxon>Friedmanniomyces</taxon>
    </lineage>
</organism>
<name>A0A4U0W2L5_9PEZI</name>
<protein>
    <recommendedName>
        <fullName evidence="3">C2H2-type domain-containing protein</fullName>
    </recommendedName>
</protein>
<evidence type="ECO:0008006" key="3">
    <source>
        <dbReference type="Google" id="ProtNLM"/>
    </source>
</evidence>